<feature type="region of interest" description="Disordered" evidence="1">
    <location>
        <begin position="1"/>
        <end position="25"/>
    </location>
</feature>
<protein>
    <submittedName>
        <fullName evidence="2">Uncharacterized protein</fullName>
    </submittedName>
</protein>
<keyword evidence="3" id="KW-1185">Reference proteome</keyword>
<dbReference type="EMBL" id="OZ034822">
    <property type="protein sequence ID" value="CAL1411040.1"/>
    <property type="molecule type" value="Genomic_DNA"/>
</dbReference>
<dbReference type="AlphaFoldDB" id="A0AAV2GNW7"/>
<evidence type="ECO:0000313" key="3">
    <source>
        <dbReference type="Proteomes" id="UP001497516"/>
    </source>
</evidence>
<evidence type="ECO:0000313" key="2">
    <source>
        <dbReference type="EMBL" id="CAL1411040.1"/>
    </source>
</evidence>
<dbReference type="Proteomes" id="UP001497516">
    <property type="component" value="Chromosome 9"/>
</dbReference>
<reference evidence="2 3" key="1">
    <citation type="submission" date="2024-04" db="EMBL/GenBank/DDBJ databases">
        <authorList>
            <person name="Fracassetti M."/>
        </authorList>
    </citation>
    <scope>NUCLEOTIDE SEQUENCE [LARGE SCALE GENOMIC DNA]</scope>
</reference>
<organism evidence="2 3">
    <name type="scientific">Linum trigynum</name>
    <dbReference type="NCBI Taxonomy" id="586398"/>
    <lineage>
        <taxon>Eukaryota</taxon>
        <taxon>Viridiplantae</taxon>
        <taxon>Streptophyta</taxon>
        <taxon>Embryophyta</taxon>
        <taxon>Tracheophyta</taxon>
        <taxon>Spermatophyta</taxon>
        <taxon>Magnoliopsida</taxon>
        <taxon>eudicotyledons</taxon>
        <taxon>Gunneridae</taxon>
        <taxon>Pentapetalae</taxon>
        <taxon>rosids</taxon>
        <taxon>fabids</taxon>
        <taxon>Malpighiales</taxon>
        <taxon>Linaceae</taxon>
        <taxon>Linum</taxon>
    </lineage>
</organism>
<gene>
    <name evidence="2" type="ORF">LTRI10_LOCUS50418</name>
</gene>
<accession>A0AAV2GNW7</accession>
<name>A0AAV2GNW7_9ROSI</name>
<proteinExistence type="predicted"/>
<evidence type="ECO:0000256" key="1">
    <source>
        <dbReference type="SAM" id="MobiDB-lite"/>
    </source>
</evidence>
<sequence>MVDFDRCSRRTNSSPTKLREAPLSTRATAHSSTTCARNHIVGDPVVSTVVTTGMVSCPATLASSSSATCVSSCLITVMTRGTRPSAIAFTLPTATRMSSATRLSRASTSSSRASFCVAWSPFKSFDQLMSSQALIPIARNTYVSIGIGDEDKRIRIEN</sequence>